<reference evidence="2" key="2">
    <citation type="journal article" date="2015" name="Data Brief">
        <title>Shoot transcriptome of the giant reed, Arundo donax.</title>
        <authorList>
            <person name="Barrero R.A."/>
            <person name="Guerrero F.D."/>
            <person name="Moolhuijzen P."/>
            <person name="Goolsby J.A."/>
            <person name="Tidwell J."/>
            <person name="Bellgard S.E."/>
            <person name="Bellgard M.I."/>
        </authorList>
    </citation>
    <scope>NUCLEOTIDE SEQUENCE</scope>
    <source>
        <tissue evidence="2">Shoot tissue taken approximately 20 cm above the soil surface</tissue>
    </source>
</reference>
<feature type="region of interest" description="Disordered" evidence="1">
    <location>
        <begin position="1"/>
        <end position="36"/>
    </location>
</feature>
<dbReference type="EMBL" id="GBRH01244990">
    <property type="protein sequence ID" value="JAD52905.1"/>
    <property type="molecule type" value="Transcribed_RNA"/>
</dbReference>
<evidence type="ECO:0000313" key="2">
    <source>
        <dbReference type="EMBL" id="JAD52905.1"/>
    </source>
</evidence>
<accession>A0A0A9AVF6</accession>
<name>A0A0A9AVF6_ARUDO</name>
<reference evidence="2" key="1">
    <citation type="submission" date="2014-09" db="EMBL/GenBank/DDBJ databases">
        <authorList>
            <person name="Magalhaes I.L.F."/>
            <person name="Oliveira U."/>
            <person name="Santos F.R."/>
            <person name="Vidigal T.H.D.A."/>
            <person name="Brescovit A.D."/>
            <person name="Santos A.J."/>
        </authorList>
    </citation>
    <scope>NUCLEOTIDE SEQUENCE</scope>
    <source>
        <tissue evidence="2">Shoot tissue taken approximately 20 cm above the soil surface</tissue>
    </source>
</reference>
<sequence length="50" mass="5483">MEGEMGRAVRRQAGDLQQAADRAWAPEGSSRRALEEVASRWKAAALGKEK</sequence>
<evidence type="ECO:0000256" key="1">
    <source>
        <dbReference type="SAM" id="MobiDB-lite"/>
    </source>
</evidence>
<protein>
    <submittedName>
        <fullName evidence="2">Uncharacterized protein</fullName>
    </submittedName>
</protein>
<proteinExistence type="predicted"/>
<organism evidence="2">
    <name type="scientific">Arundo donax</name>
    <name type="common">Giant reed</name>
    <name type="synonym">Donax arundinaceus</name>
    <dbReference type="NCBI Taxonomy" id="35708"/>
    <lineage>
        <taxon>Eukaryota</taxon>
        <taxon>Viridiplantae</taxon>
        <taxon>Streptophyta</taxon>
        <taxon>Embryophyta</taxon>
        <taxon>Tracheophyta</taxon>
        <taxon>Spermatophyta</taxon>
        <taxon>Magnoliopsida</taxon>
        <taxon>Liliopsida</taxon>
        <taxon>Poales</taxon>
        <taxon>Poaceae</taxon>
        <taxon>PACMAD clade</taxon>
        <taxon>Arundinoideae</taxon>
        <taxon>Arundineae</taxon>
        <taxon>Arundo</taxon>
    </lineage>
</organism>
<dbReference type="AlphaFoldDB" id="A0A0A9AVF6"/>